<dbReference type="RefSeq" id="WP_187592107.1">
    <property type="nucleotide sequence ID" value="NZ_CP060723.1"/>
</dbReference>
<proteinExistence type="predicted"/>
<dbReference type="Pfam" id="PF19781">
    <property type="entry name" value="DUF6266"/>
    <property type="match status" value="1"/>
</dbReference>
<evidence type="ECO:0000313" key="2">
    <source>
        <dbReference type="Proteomes" id="UP000515806"/>
    </source>
</evidence>
<dbReference type="KEGG" id="proe:H9L23_20695"/>
<dbReference type="EMBL" id="CP060723">
    <property type="protein sequence ID" value="QNN41500.1"/>
    <property type="molecule type" value="Genomic_DNA"/>
</dbReference>
<organism evidence="1 2">
    <name type="scientific">Pedobacter roseus</name>
    <dbReference type="NCBI Taxonomy" id="336820"/>
    <lineage>
        <taxon>Bacteria</taxon>
        <taxon>Pseudomonadati</taxon>
        <taxon>Bacteroidota</taxon>
        <taxon>Sphingobacteriia</taxon>
        <taxon>Sphingobacteriales</taxon>
        <taxon>Sphingobacteriaceae</taxon>
        <taxon>Pedobacter</taxon>
    </lineage>
</organism>
<dbReference type="AlphaFoldDB" id="A0A7G9QDS5"/>
<dbReference type="InterPro" id="IPR046233">
    <property type="entry name" value="DUF6266"/>
</dbReference>
<accession>A0A7G9QDS5</accession>
<name>A0A7G9QDS5_9SPHI</name>
<gene>
    <name evidence="1" type="ORF">H9L23_20695</name>
</gene>
<protein>
    <submittedName>
        <fullName evidence="1">Uncharacterized protein</fullName>
    </submittedName>
</protein>
<reference evidence="1 2" key="1">
    <citation type="submission" date="2020-08" db="EMBL/GenBank/DDBJ databases">
        <title>Genome sequence of Pedobacter roseus KACC 11594T.</title>
        <authorList>
            <person name="Hyun D.-W."/>
            <person name="Bae J.-W."/>
        </authorList>
    </citation>
    <scope>NUCLEOTIDE SEQUENCE [LARGE SCALE GENOMIC DNA]</scope>
    <source>
        <strain evidence="1 2">KACC 11594</strain>
    </source>
</reference>
<keyword evidence="2" id="KW-1185">Reference proteome</keyword>
<evidence type="ECO:0000313" key="1">
    <source>
        <dbReference type="EMBL" id="QNN41500.1"/>
    </source>
</evidence>
<dbReference type="Proteomes" id="UP000515806">
    <property type="component" value="Chromosome"/>
</dbReference>
<sequence>MATYSKGANGAFSGKVGSIVGSNWRGVDYLKSLPKKSNKQSSDLQLAQRRKFALAPIYLSPIKDILNIGFKDKQLNKTTGYNAAVKIFLNNAIVGDYPDFTIDFSQIVLSKGSLSVFHGLSAVLQGTDIVLSWQSISNRYNAFDDDMLMVVLFNDTKKMYLVYEDAQRAALTYTAIVGNTAAGDVFYAWAFAVKRENNVVSNSQYLGSFTMPQA</sequence>